<dbReference type="KEGG" id="slk:SLUN_18620"/>
<reference evidence="2 3" key="1">
    <citation type="submission" date="2018-01" db="EMBL/GenBank/DDBJ databases">
        <title>Complete genome sequence of Streptomyces lunaelactis MM109T, a Ferroverdin A producer isolated from cave moonmilk deposits.</title>
        <authorList>
            <person name="Naome A."/>
            <person name="Martinet L."/>
            <person name="Maciejewska M."/>
            <person name="Anderssen S."/>
            <person name="Adam D."/>
            <person name="Tenconi E."/>
            <person name="Deflandre B."/>
            <person name="Arguelles-Arias A."/>
            <person name="Calusinska M."/>
            <person name="Copieters W."/>
            <person name="Karim L."/>
            <person name="Hanikenne M."/>
            <person name="Baurain D."/>
            <person name="van Wezel G."/>
            <person name="Smargiasso N."/>
            <person name="de Pauw E."/>
            <person name="Delfosse P."/>
            <person name="Rigali S."/>
        </authorList>
    </citation>
    <scope>NUCLEOTIDE SEQUENCE [LARGE SCALE GENOMIC DNA]</scope>
    <source>
        <strain evidence="2 3">MM109</strain>
    </source>
</reference>
<keyword evidence="3" id="KW-1185">Reference proteome</keyword>
<dbReference type="InterPro" id="IPR000182">
    <property type="entry name" value="GNAT_dom"/>
</dbReference>
<proteinExistence type="predicted"/>
<dbReference type="GO" id="GO:0016747">
    <property type="term" value="F:acyltransferase activity, transferring groups other than amino-acyl groups"/>
    <property type="evidence" value="ECO:0007669"/>
    <property type="project" value="InterPro"/>
</dbReference>
<evidence type="ECO:0000313" key="2">
    <source>
        <dbReference type="EMBL" id="AVZ73892.1"/>
    </source>
</evidence>
<dbReference type="PROSITE" id="PS51186">
    <property type="entry name" value="GNAT"/>
    <property type="match status" value="1"/>
</dbReference>
<dbReference type="SUPFAM" id="SSF55729">
    <property type="entry name" value="Acyl-CoA N-acyltransferases (Nat)"/>
    <property type="match status" value="1"/>
</dbReference>
<keyword evidence="2" id="KW-0808">Transferase</keyword>
<dbReference type="CDD" id="cd04301">
    <property type="entry name" value="NAT_SF"/>
    <property type="match status" value="1"/>
</dbReference>
<name>A0A2R4T457_9ACTN</name>
<protein>
    <submittedName>
        <fullName evidence="2">GNAT family N-acetyltransferase</fullName>
    </submittedName>
</protein>
<dbReference type="Proteomes" id="UP000244201">
    <property type="component" value="Chromosome"/>
</dbReference>
<evidence type="ECO:0000313" key="3">
    <source>
        <dbReference type="Proteomes" id="UP000244201"/>
    </source>
</evidence>
<dbReference type="EMBL" id="CP026304">
    <property type="protein sequence ID" value="AVZ73892.1"/>
    <property type="molecule type" value="Genomic_DNA"/>
</dbReference>
<dbReference type="InterPro" id="IPR050276">
    <property type="entry name" value="MshD_Acetyltransferase"/>
</dbReference>
<dbReference type="PANTHER" id="PTHR43617">
    <property type="entry name" value="L-AMINO ACID N-ACETYLTRANSFERASE"/>
    <property type="match status" value="1"/>
</dbReference>
<dbReference type="Pfam" id="PF00583">
    <property type="entry name" value="Acetyltransf_1"/>
    <property type="match status" value="1"/>
</dbReference>
<dbReference type="Gene3D" id="3.40.630.30">
    <property type="match status" value="1"/>
</dbReference>
<dbReference type="OrthoDB" id="9799092at2"/>
<dbReference type="InterPro" id="IPR016181">
    <property type="entry name" value="Acyl_CoA_acyltransferase"/>
</dbReference>
<accession>A0A2R4T457</accession>
<feature type="domain" description="N-acetyltransferase" evidence="1">
    <location>
        <begin position="3"/>
        <end position="182"/>
    </location>
</feature>
<organism evidence="2 3">
    <name type="scientific">Streptomyces lunaelactis</name>
    <dbReference type="NCBI Taxonomy" id="1535768"/>
    <lineage>
        <taxon>Bacteria</taxon>
        <taxon>Bacillati</taxon>
        <taxon>Actinomycetota</taxon>
        <taxon>Actinomycetes</taxon>
        <taxon>Kitasatosporales</taxon>
        <taxon>Streptomycetaceae</taxon>
        <taxon>Streptomyces</taxon>
    </lineage>
</organism>
<gene>
    <name evidence="2" type="ORF">SLUN_18620</name>
</gene>
<sequence length="182" mass="20108">MDYVIRGVRAEEWVKARELRLAALRDPAAPIAFLETYEQAVERPDGFWQERTARAAEGIAGRQFIAEGPDGQWAGTVSVLVERPAGDVRFGEVAKVDQTHLVGVFVRPEARGAGVAEALFEAALEWSWSLAGPPVERVRLYVHEHNERAAAFYRRVGFVPSGDSVPVPGDSSARELELEVLR</sequence>
<dbReference type="AlphaFoldDB" id="A0A2R4T457"/>
<evidence type="ECO:0000259" key="1">
    <source>
        <dbReference type="PROSITE" id="PS51186"/>
    </source>
</evidence>
<dbReference type="GeneID" id="55657275"/>
<dbReference type="RefSeq" id="WP_108149659.1">
    <property type="nucleotide sequence ID" value="NZ_CP026304.1"/>
</dbReference>